<feature type="transmembrane region" description="Helical" evidence="10">
    <location>
        <begin position="250"/>
        <end position="273"/>
    </location>
</feature>
<feature type="transmembrane region" description="Helical" evidence="10">
    <location>
        <begin position="159"/>
        <end position="178"/>
    </location>
</feature>
<organism evidence="12 13">
    <name type="scientific">Stylonychia lemnae</name>
    <name type="common">Ciliate</name>
    <dbReference type="NCBI Taxonomy" id="5949"/>
    <lineage>
        <taxon>Eukaryota</taxon>
        <taxon>Sar</taxon>
        <taxon>Alveolata</taxon>
        <taxon>Ciliophora</taxon>
        <taxon>Intramacronucleata</taxon>
        <taxon>Spirotrichea</taxon>
        <taxon>Stichotrichia</taxon>
        <taxon>Sporadotrichida</taxon>
        <taxon>Oxytrichidae</taxon>
        <taxon>Stylonychinae</taxon>
        <taxon>Stylonychia</taxon>
    </lineage>
</organism>
<evidence type="ECO:0000256" key="7">
    <source>
        <dbReference type="ARBA" id="ARBA00022825"/>
    </source>
</evidence>
<evidence type="ECO:0000313" key="13">
    <source>
        <dbReference type="Proteomes" id="UP000039865"/>
    </source>
</evidence>
<dbReference type="PANTHER" id="PTHR22936">
    <property type="entry name" value="RHOMBOID-RELATED"/>
    <property type="match status" value="1"/>
</dbReference>
<dbReference type="Gene3D" id="1.20.1540.10">
    <property type="entry name" value="Rhomboid-like"/>
    <property type="match status" value="1"/>
</dbReference>
<evidence type="ECO:0000256" key="5">
    <source>
        <dbReference type="ARBA" id="ARBA00022692"/>
    </source>
</evidence>
<feature type="transmembrane region" description="Helical" evidence="10">
    <location>
        <begin position="190"/>
        <end position="207"/>
    </location>
</feature>
<dbReference type="InterPro" id="IPR035952">
    <property type="entry name" value="Rhomboid-like_sf"/>
</dbReference>
<dbReference type="AlphaFoldDB" id="A0A077ZZI8"/>
<dbReference type="GO" id="GO:0006508">
    <property type="term" value="P:proteolysis"/>
    <property type="evidence" value="ECO:0007669"/>
    <property type="project" value="UniProtKB-KW"/>
</dbReference>
<dbReference type="InterPro" id="IPR002610">
    <property type="entry name" value="Peptidase_S54_rhomboid-like"/>
</dbReference>
<dbReference type="OMA" id="HANWWHL"/>
<dbReference type="EC" id="3.4.21.105" evidence="10"/>
<evidence type="ECO:0000259" key="11">
    <source>
        <dbReference type="Pfam" id="PF01694"/>
    </source>
</evidence>
<evidence type="ECO:0000313" key="12">
    <source>
        <dbReference type="EMBL" id="CDW75017.1"/>
    </source>
</evidence>
<comment type="subcellular location">
    <subcellularLocation>
        <location evidence="2 10">Membrane</location>
        <topology evidence="2 10">Multi-pass membrane protein</topology>
    </subcellularLocation>
</comment>
<feature type="transmembrane region" description="Helical" evidence="10">
    <location>
        <begin position="96"/>
        <end position="117"/>
    </location>
</feature>
<dbReference type="GO" id="GO:0016020">
    <property type="term" value="C:membrane"/>
    <property type="evidence" value="ECO:0007669"/>
    <property type="project" value="UniProtKB-SubCell"/>
</dbReference>
<keyword evidence="13" id="KW-1185">Reference proteome</keyword>
<keyword evidence="8 10" id="KW-1133">Transmembrane helix</keyword>
<evidence type="ECO:0000256" key="6">
    <source>
        <dbReference type="ARBA" id="ARBA00022801"/>
    </source>
</evidence>
<keyword evidence="6 10" id="KW-0378">Hydrolase</keyword>
<dbReference type="GO" id="GO:0004252">
    <property type="term" value="F:serine-type endopeptidase activity"/>
    <property type="evidence" value="ECO:0007669"/>
    <property type="project" value="InterPro"/>
</dbReference>
<dbReference type="InterPro" id="IPR022764">
    <property type="entry name" value="Peptidase_S54_rhomboid_dom"/>
</dbReference>
<dbReference type="Proteomes" id="UP000039865">
    <property type="component" value="Unassembled WGS sequence"/>
</dbReference>
<evidence type="ECO:0000256" key="4">
    <source>
        <dbReference type="ARBA" id="ARBA00022670"/>
    </source>
</evidence>
<keyword evidence="4 10" id="KW-0645">Protease</keyword>
<comment type="function">
    <text evidence="10">Serine protease involved in intramembrane proteolysis.</text>
</comment>
<protein>
    <recommendedName>
        <fullName evidence="10">Rhomboid-like protease</fullName>
        <ecNumber evidence="10">3.4.21.105</ecNumber>
    </recommendedName>
</protein>
<feature type="transmembrane region" description="Helical" evidence="10">
    <location>
        <begin position="45"/>
        <end position="63"/>
    </location>
</feature>
<evidence type="ECO:0000256" key="8">
    <source>
        <dbReference type="ARBA" id="ARBA00022989"/>
    </source>
</evidence>
<proteinExistence type="inferred from homology"/>
<dbReference type="OrthoDB" id="418595at2759"/>
<evidence type="ECO:0000256" key="9">
    <source>
        <dbReference type="ARBA" id="ARBA00023136"/>
    </source>
</evidence>
<name>A0A077ZZI8_STYLE</name>
<feature type="domain" description="Peptidase S54 rhomboid" evidence="11">
    <location>
        <begin position="95"/>
        <end position="234"/>
    </location>
</feature>
<reference evidence="12 13" key="1">
    <citation type="submission" date="2014-06" db="EMBL/GenBank/DDBJ databases">
        <authorList>
            <person name="Swart Estienne"/>
        </authorList>
    </citation>
    <scope>NUCLEOTIDE SEQUENCE [LARGE SCALE GENOMIC DNA]</scope>
    <source>
        <strain evidence="12 13">130c</strain>
    </source>
</reference>
<evidence type="ECO:0000256" key="3">
    <source>
        <dbReference type="ARBA" id="ARBA00009045"/>
    </source>
</evidence>
<comment type="similarity">
    <text evidence="3 10">Belongs to the peptidase S54 family.</text>
</comment>
<feature type="transmembrane region" description="Helical" evidence="10">
    <location>
        <begin position="219"/>
        <end position="238"/>
    </location>
</feature>
<keyword evidence="7 10" id="KW-0720">Serine protease</keyword>
<dbReference type="InParanoid" id="A0A077ZZI8"/>
<dbReference type="PANTHER" id="PTHR22936:SF69">
    <property type="entry name" value="RHOMBOID-LIKE PROTEIN"/>
    <property type="match status" value="1"/>
</dbReference>
<gene>
    <name evidence="12" type="primary">Contig3905.g4169</name>
    <name evidence="12" type="ORF">STYLEM_4002</name>
</gene>
<evidence type="ECO:0000256" key="1">
    <source>
        <dbReference type="ARBA" id="ARBA00000156"/>
    </source>
</evidence>
<keyword evidence="9 10" id="KW-0472">Membrane</keyword>
<feature type="transmembrane region" description="Helical" evidence="10">
    <location>
        <begin position="129"/>
        <end position="153"/>
    </location>
</feature>
<keyword evidence="5 10" id="KW-0812">Transmembrane</keyword>
<evidence type="ECO:0000256" key="10">
    <source>
        <dbReference type="RuleBase" id="RU362115"/>
    </source>
</evidence>
<dbReference type="EMBL" id="CCKQ01003877">
    <property type="protein sequence ID" value="CDW75017.1"/>
    <property type="molecule type" value="Genomic_DNA"/>
</dbReference>
<evidence type="ECO:0000256" key="2">
    <source>
        <dbReference type="ARBA" id="ARBA00004141"/>
    </source>
</evidence>
<dbReference type="Pfam" id="PF01694">
    <property type="entry name" value="Rhomboid"/>
    <property type="match status" value="1"/>
</dbReference>
<dbReference type="SUPFAM" id="SSF144091">
    <property type="entry name" value="Rhomboid-like"/>
    <property type="match status" value="1"/>
</dbReference>
<accession>A0A077ZZI8</accession>
<sequence length="278" mass="31012">MEARPLIRGSLSQPAANFMTKPAREERFVETIHYAMCPFLSIKQFVFLISLIQCGLYTASVAYKGVSNNGLLAPQSDALFDFGEKYPYYMKYQYQIWRFVMPVFLHGDFIHLSSNLLSQLIIGSYLESTIGFINFGILYICSGIGGILFSSLATDSTSVGASTAIFGLIGSFASYLMVNWKTLDRAPDQKYQIFIFLFLSLLLNLSMTSSNTKVDSLGHLGGFLTGIIMALFLGHVLPNSDASSQKYQKMLRILGIVLTIVYFVGGFVLFYTLRQPNM</sequence>
<comment type="catalytic activity">
    <reaction evidence="1 10">
        <text>Cleaves type-1 transmembrane domains using a catalytic dyad composed of serine and histidine that are contributed by different transmembrane domains.</text>
        <dbReference type="EC" id="3.4.21.105"/>
    </reaction>
</comment>